<accession>A0ABV3TC95</accession>
<organism evidence="3 4">
    <name type="scientific">Spiribacter pallidus</name>
    <dbReference type="NCBI Taxonomy" id="1987936"/>
    <lineage>
        <taxon>Bacteria</taxon>
        <taxon>Pseudomonadati</taxon>
        <taxon>Pseudomonadota</taxon>
        <taxon>Gammaproteobacteria</taxon>
        <taxon>Chromatiales</taxon>
        <taxon>Ectothiorhodospiraceae</taxon>
        <taxon>Spiribacter</taxon>
    </lineage>
</organism>
<evidence type="ECO:0000259" key="2">
    <source>
        <dbReference type="PROSITE" id="PS51740"/>
    </source>
</evidence>
<evidence type="ECO:0000313" key="4">
    <source>
        <dbReference type="Proteomes" id="UP001556709"/>
    </source>
</evidence>
<evidence type="ECO:0000256" key="1">
    <source>
        <dbReference type="PROSITE-ProRule" id="PRU01076"/>
    </source>
</evidence>
<dbReference type="SMART" id="SM00966">
    <property type="entry name" value="SpoVT_AbrB"/>
    <property type="match status" value="1"/>
</dbReference>
<protein>
    <submittedName>
        <fullName evidence="3">AbrB/MazE/SpoVT family DNA-binding domain-containing protein</fullName>
    </submittedName>
</protein>
<dbReference type="NCBIfam" id="TIGR01439">
    <property type="entry name" value="lp_hng_hel_AbrB"/>
    <property type="match status" value="1"/>
</dbReference>
<dbReference type="SUPFAM" id="SSF89447">
    <property type="entry name" value="AbrB/MazE/MraZ-like"/>
    <property type="match status" value="1"/>
</dbReference>
<sequence length="91" mass="10058">MAEQTKEIQIGPQGRLVVPAELRRELGLNPGGRLLIRVEDGALILEPRQSVERRLRARFSQVDPKVSLADDLIAERRADAAMDEATETPAS</sequence>
<dbReference type="PROSITE" id="PS51740">
    <property type="entry name" value="SPOVT_ABRB"/>
    <property type="match status" value="1"/>
</dbReference>
<dbReference type="RefSeq" id="WP_367957707.1">
    <property type="nucleotide sequence ID" value="NZ_JBAKFK010000001.1"/>
</dbReference>
<dbReference type="GO" id="GO:0003677">
    <property type="term" value="F:DNA binding"/>
    <property type="evidence" value="ECO:0007669"/>
    <property type="project" value="UniProtKB-KW"/>
</dbReference>
<name>A0ABV3TC95_9GAMM</name>
<gene>
    <name evidence="3" type="ORF">V6X73_03385</name>
</gene>
<dbReference type="Pfam" id="PF04014">
    <property type="entry name" value="MazE_antitoxin"/>
    <property type="match status" value="1"/>
</dbReference>
<dbReference type="Proteomes" id="UP001556709">
    <property type="component" value="Unassembled WGS sequence"/>
</dbReference>
<proteinExistence type="predicted"/>
<dbReference type="Gene3D" id="2.10.260.10">
    <property type="match status" value="1"/>
</dbReference>
<feature type="domain" description="SpoVT-AbrB" evidence="2">
    <location>
        <begin position="5"/>
        <end position="50"/>
    </location>
</feature>
<dbReference type="InterPro" id="IPR037914">
    <property type="entry name" value="SpoVT-AbrB_sf"/>
</dbReference>
<keyword evidence="1 3" id="KW-0238">DNA-binding</keyword>
<reference evidence="3 4" key="1">
    <citation type="submission" date="2024-02" db="EMBL/GenBank/DDBJ databases">
        <title>New especies of Spiribacter isolated from saline water.</title>
        <authorList>
            <person name="Leon M.J."/>
            <person name="De La Haba R."/>
            <person name="Sanchez-Porro C."/>
            <person name="Ventosa A."/>
        </authorList>
    </citation>
    <scope>NUCLEOTIDE SEQUENCE [LARGE SCALE GENOMIC DNA]</scope>
    <source>
        <strain evidence="4">ag22IC6-390</strain>
    </source>
</reference>
<dbReference type="InterPro" id="IPR007159">
    <property type="entry name" value="SpoVT-AbrB_dom"/>
</dbReference>
<comment type="caution">
    <text evidence="3">The sequence shown here is derived from an EMBL/GenBank/DDBJ whole genome shotgun (WGS) entry which is preliminary data.</text>
</comment>
<evidence type="ECO:0000313" key="3">
    <source>
        <dbReference type="EMBL" id="MEX0468773.1"/>
    </source>
</evidence>
<dbReference type="EMBL" id="JBAKFM010000001">
    <property type="protein sequence ID" value="MEX0468773.1"/>
    <property type="molecule type" value="Genomic_DNA"/>
</dbReference>
<keyword evidence="4" id="KW-1185">Reference proteome</keyword>